<feature type="binding site" evidence="8">
    <location>
        <position position="123"/>
    </location>
    <ligand>
        <name>ATP</name>
        <dbReference type="ChEBI" id="CHEBI:30616"/>
    </ligand>
</feature>
<feature type="binding site" evidence="8">
    <location>
        <begin position="11"/>
        <end position="16"/>
    </location>
    <ligand>
        <name>ATP</name>
        <dbReference type="ChEBI" id="CHEBI:30616"/>
    </ligand>
</feature>
<comment type="pathway">
    <text evidence="8">Purine metabolism; AMP biosynthesis via salvage pathway; AMP from ADP: step 1/1.</text>
</comment>
<dbReference type="InterPro" id="IPR006259">
    <property type="entry name" value="Adenyl_kin_sub"/>
</dbReference>
<keyword evidence="3 8" id="KW-0545">Nucleotide biosynthesis</keyword>
<feature type="binding site" evidence="8">
    <location>
        <begin position="86"/>
        <end position="89"/>
    </location>
    <ligand>
        <name>AMP</name>
        <dbReference type="ChEBI" id="CHEBI:456215"/>
    </ligand>
</feature>
<comment type="catalytic activity">
    <reaction evidence="8 10">
        <text>AMP + ATP = 2 ADP</text>
        <dbReference type="Rhea" id="RHEA:12973"/>
        <dbReference type="ChEBI" id="CHEBI:30616"/>
        <dbReference type="ChEBI" id="CHEBI:456215"/>
        <dbReference type="ChEBI" id="CHEBI:456216"/>
        <dbReference type="EC" id="2.7.4.3"/>
    </reaction>
</comment>
<keyword evidence="8" id="KW-0963">Cytoplasm</keyword>
<dbReference type="NCBIfam" id="NF001380">
    <property type="entry name" value="PRK00279.1-2"/>
    <property type="match status" value="1"/>
</dbReference>
<keyword evidence="1 8" id="KW-0808">Transferase</keyword>
<feature type="binding site" evidence="8">
    <location>
        <begin position="58"/>
        <end position="60"/>
    </location>
    <ligand>
        <name>AMP</name>
        <dbReference type="ChEBI" id="CHEBI:456215"/>
    </ligand>
</feature>
<reference evidence="11" key="2">
    <citation type="journal article" date="2021" name="PeerJ">
        <title>Extensive microbial diversity within the chicken gut microbiome revealed by metagenomics and culture.</title>
        <authorList>
            <person name="Gilroy R."/>
            <person name="Ravi A."/>
            <person name="Getino M."/>
            <person name="Pursley I."/>
            <person name="Horton D.L."/>
            <person name="Alikhan N.F."/>
            <person name="Baker D."/>
            <person name="Gharbi K."/>
            <person name="Hall N."/>
            <person name="Watson M."/>
            <person name="Adriaenssens E.M."/>
            <person name="Foster-Nyarko E."/>
            <person name="Jarju S."/>
            <person name="Secka A."/>
            <person name="Antonio M."/>
            <person name="Oren A."/>
            <person name="Chaudhuri R.R."/>
            <person name="La Ragione R."/>
            <person name="Hildebrand F."/>
            <person name="Pallen M.J."/>
        </authorList>
    </citation>
    <scope>NUCLEOTIDE SEQUENCE</scope>
    <source>
        <strain evidence="11">9366</strain>
    </source>
</reference>
<gene>
    <name evidence="8" type="primary">adk</name>
    <name evidence="11" type="ORF">IAB07_05380</name>
</gene>
<dbReference type="GO" id="GO:0044209">
    <property type="term" value="P:AMP salvage"/>
    <property type="evidence" value="ECO:0007669"/>
    <property type="project" value="UniProtKB-UniRule"/>
</dbReference>
<dbReference type="SUPFAM" id="SSF52540">
    <property type="entry name" value="P-loop containing nucleoside triphosphate hydrolases"/>
    <property type="match status" value="1"/>
</dbReference>
<comment type="domain">
    <text evidence="8">Consists of three domains, a large central CORE domain and two small peripheral domains, NMPbind and LID, which undergo movements during catalysis. The LID domain closes over the site of phosphoryl transfer upon ATP binding. Assembling and dissambling the active center during each catalytic cycle provides an effective means to prevent ATP hydrolysis. Some bacteria have evolved a zinc-coordinating structure that stabilizes the LID domain.</text>
</comment>
<evidence type="ECO:0000256" key="6">
    <source>
        <dbReference type="ARBA" id="ARBA00022833"/>
    </source>
</evidence>
<dbReference type="AlphaFoldDB" id="A0A9D1MN62"/>
<feature type="region of interest" description="NMP" evidence="8">
    <location>
        <begin position="31"/>
        <end position="60"/>
    </location>
</feature>
<organism evidence="11 12">
    <name type="scientific">Candidatus Caccalectryoclostridium excrementigallinarum</name>
    <dbReference type="NCBI Taxonomy" id="2840710"/>
    <lineage>
        <taxon>Bacteria</taxon>
        <taxon>Bacillati</taxon>
        <taxon>Bacillota</taxon>
        <taxon>Clostridia</taxon>
        <taxon>Christensenellales</taxon>
        <taxon>Christensenellaceae</taxon>
        <taxon>Christensenellaceae incertae sedis</taxon>
        <taxon>Candidatus Caccalectryoclostridium</taxon>
    </lineage>
</organism>
<keyword evidence="2 8" id="KW-0479">Metal-binding</keyword>
<evidence type="ECO:0000256" key="7">
    <source>
        <dbReference type="ARBA" id="ARBA00022840"/>
    </source>
</evidence>
<dbReference type="Proteomes" id="UP000824145">
    <property type="component" value="Unassembled WGS sequence"/>
</dbReference>
<feature type="binding site" evidence="8">
    <location>
        <position position="32"/>
    </location>
    <ligand>
        <name>AMP</name>
        <dbReference type="ChEBI" id="CHEBI:456215"/>
    </ligand>
</feature>
<evidence type="ECO:0000313" key="11">
    <source>
        <dbReference type="EMBL" id="HIU63177.1"/>
    </source>
</evidence>
<evidence type="ECO:0000256" key="8">
    <source>
        <dbReference type="HAMAP-Rule" id="MF_00235"/>
    </source>
</evidence>
<feature type="binding site" evidence="8">
    <location>
        <position position="145"/>
    </location>
    <ligand>
        <name>Zn(2+)</name>
        <dbReference type="ChEBI" id="CHEBI:29105"/>
        <note>structural</note>
    </ligand>
</feature>
<dbReference type="CDD" id="cd01428">
    <property type="entry name" value="ADK"/>
    <property type="match status" value="1"/>
</dbReference>
<evidence type="ECO:0000256" key="10">
    <source>
        <dbReference type="RuleBase" id="RU003331"/>
    </source>
</evidence>
<evidence type="ECO:0000256" key="3">
    <source>
        <dbReference type="ARBA" id="ARBA00022727"/>
    </source>
</evidence>
<sequence length="208" mass="23024">MARIVLLGAPGAGKGTQAALLKEKYNLPHISTGDIFRANIREGTPLGVKVKAIIDKGELVPDELTVALVKDRLAMPDCEKGYILDGFPRTIAQAEALESFSSVDMAINIAVDDEAVIRRIAGRRMCKCGETYHTSTYGADECAKCGSKLYQRDDDREEVVRERLRVYDRQTKPLIEFYAKRGVLHTIDGNKGVEATFRLVSEVIDGRH</sequence>
<dbReference type="GO" id="GO:0005524">
    <property type="term" value="F:ATP binding"/>
    <property type="evidence" value="ECO:0007669"/>
    <property type="project" value="UniProtKB-UniRule"/>
</dbReference>
<feature type="binding site" evidence="8">
    <location>
        <begin position="131"/>
        <end position="132"/>
    </location>
    <ligand>
        <name>ATP</name>
        <dbReference type="ChEBI" id="CHEBI:30616"/>
    </ligand>
</feature>
<dbReference type="NCBIfam" id="TIGR01351">
    <property type="entry name" value="adk"/>
    <property type="match status" value="1"/>
</dbReference>
<dbReference type="InterPro" id="IPR033690">
    <property type="entry name" value="Adenylat_kinase_CS"/>
</dbReference>
<keyword evidence="5 8" id="KW-0418">Kinase</keyword>
<evidence type="ECO:0000313" key="12">
    <source>
        <dbReference type="Proteomes" id="UP000824145"/>
    </source>
</evidence>
<keyword evidence="7 8" id="KW-0067">ATP-binding</keyword>
<keyword evidence="4 8" id="KW-0547">Nucleotide-binding</keyword>
<dbReference type="GO" id="GO:0004017">
    <property type="term" value="F:AMP kinase activity"/>
    <property type="evidence" value="ECO:0007669"/>
    <property type="project" value="UniProtKB-UniRule"/>
</dbReference>
<dbReference type="EMBL" id="DVNJ01000030">
    <property type="protein sequence ID" value="HIU63177.1"/>
    <property type="molecule type" value="Genomic_DNA"/>
</dbReference>
<comment type="subunit">
    <text evidence="8 10">Monomer.</text>
</comment>
<dbReference type="EC" id="2.7.4.3" evidence="8 10"/>
<name>A0A9D1MN62_9FIRM</name>
<evidence type="ECO:0000256" key="2">
    <source>
        <dbReference type="ARBA" id="ARBA00022723"/>
    </source>
</evidence>
<comment type="similarity">
    <text evidence="8 9">Belongs to the adenylate kinase family.</text>
</comment>
<proteinExistence type="inferred from homology"/>
<comment type="function">
    <text evidence="8">Catalyzes the reversible transfer of the terminal phosphate group between ATP and AMP. Plays an important role in cellular energy homeostasis and in adenine nucleotide metabolism.</text>
</comment>
<protein>
    <recommendedName>
        <fullName evidence="8 10">Adenylate kinase</fullName>
        <shortName evidence="8">AK</shortName>
        <ecNumber evidence="8 10">2.7.4.3</ecNumber>
    </recommendedName>
    <alternativeName>
        <fullName evidence="8">ATP-AMP transphosphorylase</fullName>
    </alternativeName>
    <alternativeName>
        <fullName evidence="8">ATP:AMP phosphotransferase</fullName>
    </alternativeName>
    <alternativeName>
        <fullName evidence="8">Adenylate monophosphate kinase</fullName>
    </alternativeName>
</protein>
<dbReference type="NCBIfam" id="NF011100">
    <property type="entry name" value="PRK14527.1"/>
    <property type="match status" value="1"/>
</dbReference>
<evidence type="ECO:0000256" key="4">
    <source>
        <dbReference type="ARBA" id="ARBA00022741"/>
    </source>
</evidence>
<dbReference type="InterPro" id="IPR027417">
    <property type="entry name" value="P-loop_NTPase"/>
</dbReference>
<dbReference type="GO" id="GO:0008270">
    <property type="term" value="F:zinc ion binding"/>
    <property type="evidence" value="ECO:0007669"/>
    <property type="project" value="UniProtKB-UniRule"/>
</dbReference>
<feature type="binding site" evidence="8">
    <location>
        <position position="128"/>
    </location>
    <ligand>
        <name>Zn(2+)</name>
        <dbReference type="ChEBI" id="CHEBI:29105"/>
        <note>structural</note>
    </ligand>
</feature>
<feature type="binding site" evidence="8">
    <location>
        <position position="191"/>
    </location>
    <ligand>
        <name>ATP</name>
        <dbReference type="ChEBI" id="CHEBI:30616"/>
    </ligand>
</feature>
<feature type="binding site" evidence="8">
    <location>
        <position position="142"/>
    </location>
    <ligand>
        <name>Zn(2+)</name>
        <dbReference type="ChEBI" id="CHEBI:29105"/>
        <note>structural</note>
    </ligand>
</feature>
<feature type="binding site" evidence="8">
    <location>
        <position position="126"/>
    </location>
    <ligand>
        <name>Zn(2+)</name>
        <dbReference type="ChEBI" id="CHEBI:29105"/>
        <note>structural</note>
    </ligand>
</feature>
<dbReference type="PANTHER" id="PTHR23359">
    <property type="entry name" value="NUCLEOTIDE KINASE"/>
    <property type="match status" value="1"/>
</dbReference>
<dbReference type="FunFam" id="3.40.50.300:FF:000106">
    <property type="entry name" value="Adenylate kinase mitochondrial"/>
    <property type="match status" value="1"/>
</dbReference>
<dbReference type="HAMAP" id="MF_00235">
    <property type="entry name" value="Adenylate_kinase_Adk"/>
    <property type="match status" value="1"/>
</dbReference>
<reference evidence="11" key="1">
    <citation type="submission" date="2020-10" db="EMBL/GenBank/DDBJ databases">
        <authorList>
            <person name="Gilroy R."/>
        </authorList>
    </citation>
    <scope>NUCLEOTIDE SEQUENCE</scope>
    <source>
        <strain evidence="11">9366</strain>
    </source>
</reference>
<feature type="binding site" evidence="8">
    <location>
        <position position="37"/>
    </location>
    <ligand>
        <name>AMP</name>
        <dbReference type="ChEBI" id="CHEBI:456215"/>
    </ligand>
</feature>
<evidence type="ECO:0000256" key="5">
    <source>
        <dbReference type="ARBA" id="ARBA00022777"/>
    </source>
</evidence>
<dbReference type="Pfam" id="PF00406">
    <property type="entry name" value="ADK"/>
    <property type="match status" value="1"/>
</dbReference>
<dbReference type="Gene3D" id="3.40.50.300">
    <property type="entry name" value="P-loop containing nucleotide triphosphate hydrolases"/>
    <property type="match status" value="1"/>
</dbReference>
<comment type="caution">
    <text evidence="8">Lacks conserved residue(s) required for the propagation of feature annotation.</text>
</comment>
<dbReference type="NCBIfam" id="NF001381">
    <property type="entry name" value="PRK00279.1-3"/>
    <property type="match status" value="1"/>
</dbReference>
<feature type="binding site" evidence="8">
    <location>
        <position position="163"/>
    </location>
    <ligand>
        <name>AMP</name>
        <dbReference type="ChEBI" id="CHEBI:456215"/>
    </ligand>
</feature>
<comment type="subcellular location">
    <subcellularLocation>
        <location evidence="8 10">Cytoplasm</location>
    </subcellularLocation>
</comment>
<accession>A0A9D1MN62</accession>
<comment type="caution">
    <text evidence="11">The sequence shown here is derived from an EMBL/GenBank/DDBJ whole genome shotgun (WGS) entry which is preliminary data.</text>
</comment>
<dbReference type="GO" id="GO:0005737">
    <property type="term" value="C:cytoplasm"/>
    <property type="evidence" value="ECO:0007669"/>
    <property type="project" value="UniProtKB-SubCell"/>
</dbReference>
<dbReference type="PROSITE" id="PS00113">
    <property type="entry name" value="ADENYLATE_KINASE"/>
    <property type="match status" value="1"/>
</dbReference>
<feature type="binding site" evidence="8">
    <location>
        <position position="152"/>
    </location>
    <ligand>
        <name>AMP</name>
        <dbReference type="ChEBI" id="CHEBI:456215"/>
    </ligand>
</feature>
<dbReference type="PRINTS" id="PR00094">
    <property type="entry name" value="ADENYLTKNASE"/>
</dbReference>
<keyword evidence="6 8" id="KW-0862">Zinc</keyword>
<evidence type="ECO:0000256" key="9">
    <source>
        <dbReference type="RuleBase" id="RU003330"/>
    </source>
</evidence>
<feature type="binding site" evidence="8">
    <location>
        <position position="93"/>
    </location>
    <ligand>
        <name>AMP</name>
        <dbReference type="ChEBI" id="CHEBI:456215"/>
    </ligand>
</feature>
<dbReference type="InterPro" id="IPR000850">
    <property type="entry name" value="Adenylat/UMP-CMP_kin"/>
</dbReference>
<evidence type="ECO:0000256" key="1">
    <source>
        <dbReference type="ARBA" id="ARBA00022679"/>
    </source>
</evidence>